<organism evidence="1 2">
    <name type="scientific">Achromobacter insuavis</name>
    <dbReference type="NCBI Taxonomy" id="1287735"/>
    <lineage>
        <taxon>Bacteria</taxon>
        <taxon>Pseudomonadati</taxon>
        <taxon>Pseudomonadota</taxon>
        <taxon>Betaproteobacteria</taxon>
        <taxon>Burkholderiales</taxon>
        <taxon>Alcaligenaceae</taxon>
        <taxon>Achromobacter</taxon>
    </lineage>
</organism>
<dbReference type="RefSeq" id="WP_054431849.1">
    <property type="nucleotide sequence ID" value="NZ_CADIJR010000123.1"/>
</dbReference>
<dbReference type="GeneID" id="92901845"/>
<dbReference type="Proteomes" id="UP000507979">
    <property type="component" value="Unassembled WGS sequence"/>
</dbReference>
<dbReference type="AlphaFoldDB" id="A0A6J5BRX8"/>
<protein>
    <submittedName>
        <fullName evidence="1">Uncharacterized protein</fullName>
    </submittedName>
</protein>
<proteinExistence type="predicted"/>
<gene>
    <name evidence="1" type="ORF">LMG26845_05935</name>
</gene>
<dbReference type="EMBL" id="CADIJR010000123">
    <property type="protein sequence ID" value="CAB3713989.1"/>
    <property type="molecule type" value="Genomic_DNA"/>
</dbReference>
<accession>A0A6J5BRX8</accession>
<sequence length="74" mass="8271">MSVTLIPVSPADAVVTEAAVSDAERCARRTLAAAQRLLHPDQDPAPRSTVEIELARYVRETYRPRLSTWTQPLR</sequence>
<name>A0A6J5BRX8_9BURK</name>
<evidence type="ECO:0000313" key="2">
    <source>
        <dbReference type="Proteomes" id="UP000507979"/>
    </source>
</evidence>
<reference evidence="1 2" key="1">
    <citation type="submission" date="2020-04" db="EMBL/GenBank/DDBJ databases">
        <authorList>
            <person name="De Canck E."/>
        </authorList>
    </citation>
    <scope>NUCLEOTIDE SEQUENCE [LARGE SCALE GENOMIC DNA]</scope>
    <source>
        <strain evidence="1 2">LMG 26845</strain>
    </source>
</reference>
<evidence type="ECO:0000313" key="1">
    <source>
        <dbReference type="EMBL" id="CAB3713989.1"/>
    </source>
</evidence>
<keyword evidence="2" id="KW-1185">Reference proteome</keyword>